<dbReference type="GO" id="GO:0003864">
    <property type="term" value="F:3-methyl-2-oxobutanoate hydroxymethyltransferase activity"/>
    <property type="evidence" value="ECO:0007669"/>
    <property type="project" value="UniProtKB-UniRule"/>
</dbReference>
<evidence type="ECO:0000256" key="8">
    <source>
        <dbReference type="HAMAP-Rule" id="MF_00156"/>
    </source>
</evidence>
<keyword evidence="4 8" id="KW-0566">Pantothenate biosynthesis</keyword>
<evidence type="ECO:0000256" key="4">
    <source>
        <dbReference type="ARBA" id="ARBA00022655"/>
    </source>
</evidence>
<accession>A0A1B4V564</accession>
<dbReference type="GO" id="GO:0000287">
    <property type="term" value="F:magnesium ion binding"/>
    <property type="evidence" value="ECO:0007669"/>
    <property type="project" value="TreeGrafter"/>
</dbReference>
<dbReference type="PANTHER" id="PTHR20881">
    <property type="entry name" value="3-METHYL-2-OXOBUTANOATE HYDROXYMETHYLTRANSFERASE"/>
    <property type="match status" value="1"/>
</dbReference>
<dbReference type="EMBL" id="AP014936">
    <property type="protein sequence ID" value="BAU48679.1"/>
    <property type="molecule type" value="Genomic_DNA"/>
</dbReference>
<dbReference type="GO" id="GO:0032259">
    <property type="term" value="P:methylation"/>
    <property type="evidence" value="ECO:0007669"/>
    <property type="project" value="UniProtKB-KW"/>
</dbReference>
<organism evidence="12 13">
    <name type="scientific">Sulfurifustis variabilis</name>
    <dbReference type="NCBI Taxonomy" id="1675686"/>
    <lineage>
        <taxon>Bacteria</taxon>
        <taxon>Pseudomonadati</taxon>
        <taxon>Pseudomonadota</taxon>
        <taxon>Gammaproteobacteria</taxon>
        <taxon>Acidiferrobacterales</taxon>
        <taxon>Acidiferrobacteraceae</taxon>
        <taxon>Sulfurifustis</taxon>
    </lineage>
</organism>
<feature type="binding site" evidence="8 11">
    <location>
        <position position="45"/>
    </location>
    <ligand>
        <name>Mg(2+)</name>
        <dbReference type="ChEBI" id="CHEBI:18420"/>
    </ligand>
</feature>
<evidence type="ECO:0000256" key="2">
    <source>
        <dbReference type="ARBA" id="ARBA00008676"/>
    </source>
</evidence>
<feature type="active site" description="Proton acceptor" evidence="8 9">
    <location>
        <position position="183"/>
    </location>
</feature>
<dbReference type="InterPro" id="IPR003700">
    <property type="entry name" value="Pantoate_hydroxy_MeTrfase"/>
</dbReference>
<gene>
    <name evidence="8" type="primary">panB</name>
    <name evidence="12" type="ORF">SVA_2128</name>
</gene>
<dbReference type="RefSeq" id="WP_096461164.1">
    <property type="nucleotide sequence ID" value="NZ_AP014936.1"/>
</dbReference>
<reference evidence="12 13" key="1">
    <citation type="submission" date="2015-08" db="EMBL/GenBank/DDBJ databases">
        <title>Complete genome sequence of Sulfurifustis variabilis.</title>
        <authorList>
            <person name="Miura A."/>
            <person name="Kojima H."/>
            <person name="Fukui M."/>
        </authorList>
    </citation>
    <scope>NUCLEOTIDE SEQUENCE [LARGE SCALE GENOMIC DNA]</scope>
    <source>
        <strain evidence="13">skN76</strain>
    </source>
</reference>
<name>A0A1B4V564_9GAMM</name>
<keyword evidence="5 8" id="KW-0808">Transferase</keyword>
<comment type="catalytic activity">
    <reaction evidence="8">
        <text>(6R)-5,10-methylene-5,6,7,8-tetrahydrofolate + 3-methyl-2-oxobutanoate + H2O = 2-dehydropantoate + (6S)-5,6,7,8-tetrahydrofolate</text>
        <dbReference type="Rhea" id="RHEA:11824"/>
        <dbReference type="ChEBI" id="CHEBI:11561"/>
        <dbReference type="ChEBI" id="CHEBI:11851"/>
        <dbReference type="ChEBI" id="CHEBI:15377"/>
        <dbReference type="ChEBI" id="CHEBI:15636"/>
        <dbReference type="ChEBI" id="CHEBI:57453"/>
        <dbReference type="EC" id="2.1.2.11"/>
    </reaction>
</comment>
<dbReference type="PIRSF" id="PIRSF000388">
    <property type="entry name" value="Pantoate_hydroxy_MeTrfase"/>
    <property type="match status" value="1"/>
</dbReference>
<sequence length="268" mass="28774">MKPVTVLTLRDMKRAGEKIACLTAYDYSFASLLDRAGVDLVMVGDSLGMVVQGHESTLPVSVAEMTYHNACVARGVKRALLVVDMPFMSYQQSREQALATAGRLMRRGGAHVVKLEGGEPMAETVHFLVERGVPVCAHLGLTPQSVHQLGGYRVQGRGEEAAERMRREAKILEQAGASLIVLEAVPAELGAAITQDLAIPTIGIGAGIDCDGQVLVLYDMLGIYPRPTPKFARNFMPGSASIEDAVKAYVAAVKSRAFPGPEHTFRQA</sequence>
<proteinExistence type="inferred from homology"/>
<dbReference type="SUPFAM" id="SSF51621">
    <property type="entry name" value="Phosphoenolpyruvate/pyruvate domain"/>
    <property type="match status" value="1"/>
</dbReference>
<dbReference type="AlphaFoldDB" id="A0A1B4V564"/>
<comment type="subcellular location">
    <subcellularLocation>
        <location evidence="8">Cytoplasm</location>
    </subcellularLocation>
</comment>
<dbReference type="KEGG" id="sva:SVA_2128"/>
<evidence type="ECO:0000313" key="13">
    <source>
        <dbReference type="Proteomes" id="UP000218899"/>
    </source>
</evidence>
<feature type="binding site" evidence="8 10">
    <location>
        <begin position="45"/>
        <end position="46"/>
    </location>
    <ligand>
        <name>3-methyl-2-oxobutanoate</name>
        <dbReference type="ChEBI" id="CHEBI:11851"/>
    </ligand>
</feature>
<evidence type="ECO:0000256" key="10">
    <source>
        <dbReference type="PIRSR" id="PIRSR000388-2"/>
    </source>
</evidence>
<feature type="binding site" evidence="8 10">
    <location>
        <position position="114"/>
    </location>
    <ligand>
        <name>3-methyl-2-oxobutanoate</name>
        <dbReference type="ChEBI" id="CHEBI:11851"/>
    </ligand>
</feature>
<dbReference type="InterPro" id="IPR015813">
    <property type="entry name" value="Pyrv/PenolPyrv_kinase-like_dom"/>
</dbReference>
<keyword evidence="8 11" id="KW-0460">Magnesium</keyword>
<keyword evidence="13" id="KW-1185">Reference proteome</keyword>
<dbReference type="Pfam" id="PF02548">
    <property type="entry name" value="Pantoate_transf"/>
    <property type="match status" value="1"/>
</dbReference>
<dbReference type="OrthoDB" id="9781789at2"/>
<feature type="binding site" evidence="8 11">
    <location>
        <position position="116"/>
    </location>
    <ligand>
        <name>Mg(2+)</name>
        <dbReference type="ChEBI" id="CHEBI:18420"/>
    </ligand>
</feature>
<feature type="binding site" evidence="8 11">
    <location>
        <position position="84"/>
    </location>
    <ligand>
        <name>Mg(2+)</name>
        <dbReference type="ChEBI" id="CHEBI:18420"/>
    </ligand>
</feature>
<comment type="pathway">
    <text evidence="1 8">Cofactor biosynthesis; (R)-pantothenate biosynthesis; (R)-pantoate from 3-methyl-2-oxobutanoate: step 1/2.</text>
</comment>
<evidence type="ECO:0000256" key="5">
    <source>
        <dbReference type="ARBA" id="ARBA00022679"/>
    </source>
</evidence>
<comment type="subunit">
    <text evidence="3 8">Homodecamer; pentamer of dimers.</text>
</comment>
<dbReference type="EC" id="2.1.2.11" evidence="8"/>
<dbReference type="HAMAP" id="MF_00156">
    <property type="entry name" value="PanB"/>
    <property type="match status" value="1"/>
</dbReference>
<dbReference type="UniPathway" id="UPA00028">
    <property type="reaction ID" value="UER00003"/>
</dbReference>
<evidence type="ECO:0000256" key="9">
    <source>
        <dbReference type="PIRSR" id="PIRSR000388-1"/>
    </source>
</evidence>
<dbReference type="GO" id="GO:0005737">
    <property type="term" value="C:cytoplasm"/>
    <property type="evidence" value="ECO:0007669"/>
    <property type="project" value="UniProtKB-SubCell"/>
</dbReference>
<dbReference type="NCBIfam" id="NF001452">
    <property type="entry name" value="PRK00311.1"/>
    <property type="match status" value="1"/>
</dbReference>
<evidence type="ECO:0000256" key="11">
    <source>
        <dbReference type="PIRSR" id="PIRSR000388-3"/>
    </source>
</evidence>
<keyword evidence="8" id="KW-0963">Cytoplasm</keyword>
<dbReference type="FunFam" id="3.20.20.60:FF:000003">
    <property type="entry name" value="3-methyl-2-oxobutanoate hydroxymethyltransferase"/>
    <property type="match status" value="1"/>
</dbReference>
<evidence type="ECO:0000313" key="12">
    <source>
        <dbReference type="EMBL" id="BAU48679.1"/>
    </source>
</evidence>
<evidence type="ECO:0000256" key="6">
    <source>
        <dbReference type="ARBA" id="ARBA00022723"/>
    </source>
</evidence>
<comment type="similarity">
    <text evidence="2 8">Belongs to the PanB family.</text>
</comment>
<comment type="cofactor">
    <cofactor evidence="8 11">
        <name>Mg(2+)</name>
        <dbReference type="ChEBI" id="CHEBI:18420"/>
    </cofactor>
    <text evidence="8 11">Binds 1 Mg(2+) ion per subunit.</text>
</comment>
<dbReference type="GO" id="GO:0015940">
    <property type="term" value="P:pantothenate biosynthetic process"/>
    <property type="evidence" value="ECO:0007669"/>
    <property type="project" value="UniProtKB-UniRule"/>
</dbReference>
<dbReference type="PANTHER" id="PTHR20881:SF0">
    <property type="entry name" value="3-METHYL-2-OXOBUTANOATE HYDROXYMETHYLTRANSFERASE"/>
    <property type="match status" value="1"/>
</dbReference>
<protein>
    <recommendedName>
        <fullName evidence="8">3-methyl-2-oxobutanoate hydroxymethyltransferase</fullName>
        <ecNumber evidence="8">2.1.2.11</ecNumber>
    </recommendedName>
    <alternativeName>
        <fullName evidence="8">Ketopantoate hydroxymethyltransferase</fullName>
        <shortName evidence="8">KPHMT</shortName>
    </alternativeName>
</protein>
<dbReference type="InterPro" id="IPR040442">
    <property type="entry name" value="Pyrv_kinase-like_dom_sf"/>
</dbReference>
<keyword evidence="6 8" id="KW-0479">Metal-binding</keyword>
<keyword evidence="12" id="KW-0489">Methyltransferase</keyword>
<evidence type="ECO:0000256" key="3">
    <source>
        <dbReference type="ARBA" id="ARBA00011424"/>
    </source>
</evidence>
<evidence type="ECO:0000256" key="7">
    <source>
        <dbReference type="ARBA" id="ARBA00056497"/>
    </source>
</evidence>
<dbReference type="Gene3D" id="3.20.20.60">
    <property type="entry name" value="Phosphoenolpyruvate-binding domains"/>
    <property type="match status" value="1"/>
</dbReference>
<feature type="binding site" evidence="8 10">
    <location>
        <position position="84"/>
    </location>
    <ligand>
        <name>3-methyl-2-oxobutanoate</name>
        <dbReference type="ChEBI" id="CHEBI:11851"/>
    </ligand>
</feature>
<dbReference type="CDD" id="cd06557">
    <property type="entry name" value="KPHMT-like"/>
    <property type="match status" value="1"/>
</dbReference>
<dbReference type="Proteomes" id="UP000218899">
    <property type="component" value="Chromosome"/>
</dbReference>
<dbReference type="NCBIfam" id="TIGR00222">
    <property type="entry name" value="panB"/>
    <property type="match status" value="1"/>
</dbReference>
<comment type="function">
    <text evidence="7 8">Catalyzes the reversible reaction in which hydroxymethyl group from 5,10-methylenetetrahydrofolate is transferred onto alpha-ketoisovalerate to form ketopantoate.</text>
</comment>
<evidence type="ECO:0000256" key="1">
    <source>
        <dbReference type="ARBA" id="ARBA00005033"/>
    </source>
</evidence>
<dbReference type="GO" id="GO:0008168">
    <property type="term" value="F:methyltransferase activity"/>
    <property type="evidence" value="ECO:0007669"/>
    <property type="project" value="UniProtKB-KW"/>
</dbReference>